<name>A0A2K1IV28_PHYPA</name>
<reference evidence="2" key="3">
    <citation type="submission" date="2020-12" db="UniProtKB">
        <authorList>
            <consortium name="EnsemblPlants"/>
        </authorList>
    </citation>
    <scope>IDENTIFICATION</scope>
</reference>
<sequence length="76" mass="8082">MPNFEIERGRVRVGGHHEKDEDEEVRGAVFGVTVVADIHGTVCFRVDSSLPVAGGGCAGAAEPRRLMIDGPLLLDP</sequence>
<protein>
    <submittedName>
        <fullName evidence="1 2">Uncharacterized protein</fullName>
    </submittedName>
</protein>
<dbReference type="Proteomes" id="UP000006727">
    <property type="component" value="Chromosome 20"/>
</dbReference>
<dbReference type="EMBL" id="ABEU02000020">
    <property type="protein sequence ID" value="PNR33134.1"/>
    <property type="molecule type" value="Genomic_DNA"/>
</dbReference>
<dbReference type="InParanoid" id="A0A2K1IV28"/>
<dbReference type="EnsemblPlants" id="Pp3c20_13180V3.1">
    <property type="protein sequence ID" value="PAC:32946996.CDS.1"/>
    <property type="gene ID" value="Pp3c20_13180"/>
</dbReference>
<accession>A0A2K1IV28</accession>
<reference evidence="1 3" key="1">
    <citation type="journal article" date="2008" name="Science">
        <title>The Physcomitrella genome reveals evolutionary insights into the conquest of land by plants.</title>
        <authorList>
            <person name="Rensing S."/>
            <person name="Lang D."/>
            <person name="Zimmer A."/>
            <person name="Terry A."/>
            <person name="Salamov A."/>
            <person name="Shapiro H."/>
            <person name="Nishiyama T."/>
            <person name="Perroud P.-F."/>
            <person name="Lindquist E."/>
            <person name="Kamisugi Y."/>
            <person name="Tanahashi T."/>
            <person name="Sakakibara K."/>
            <person name="Fujita T."/>
            <person name="Oishi K."/>
            <person name="Shin-I T."/>
            <person name="Kuroki Y."/>
            <person name="Toyoda A."/>
            <person name="Suzuki Y."/>
            <person name="Hashimoto A."/>
            <person name="Yamaguchi K."/>
            <person name="Sugano A."/>
            <person name="Kohara Y."/>
            <person name="Fujiyama A."/>
            <person name="Anterola A."/>
            <person name="Aoki S."/>
            <person name="Ashton N."/>
            <person name="Barbazuk W.B."/>
            <person name="Barker E."/>
            <person name="Bennetzen J."/>
            <person name="Bezanilla M."/>
            <person name="Blankenship R."/>
            <person name="Cho S.H."/>
            <person name="Dutcher S."/>
            <person name="Estelle M."/>
            <person name="Fawcett J.A."/>
            <person name="Gundlach H."/>
            <person name="Hanada K."/>
            <person name="Heyl A."/>
            <person name="Hicks K.A."/>
            <person name="Hugh J."/>
            <person name="Lohr M."/>
            <person name="Mayer K."/>
            <person name="Melkozernov A."/>
            <person name="Murata T."/>
            <person name="Nelson D."/>
            <person name="Pils B."/>
            <person name="Prigge M."/>
            <person name="Reiss B."/>
            <person name="Renner T."/>
            <person name="Rombauts S."/>
            <person name="Rushton P."/>
            <person name="Sanderfoot A."/>
            <person name="Schween G."/>
            <person name="Shiu S.-H."/>
            <person name="Stueber K."/>
            <person name="Theodoulou F.L."/>
            <person name="Tu H."/>
            <person name="Van de Peer Y."/>
            <person name="Verrier P.J."/>
            <person name="Waters E."/>
            <person name="Wood A."/>
            <person name="Yang L."/>
            <person name="Cove D."/>
            <person name="Cuming A."/>
            <person name="Hasebe M."/>
            <person name="Lucas S."/>
            <person name="Mishler D.B."/>
            <person name="Reski R."/>
            <person name="Grigoriev I."/>
            <person name="Quatrano R.S."/>
            <person name="Boore J.L."/>
        </authorList>
    </citation>
    <scope>NUCLEOTIDE SEQUENCE [LARGE SCALE GENOMIC DNA]</scope>
    <source>
        <strain evidence="2 3">cv. Gransden 2004</strain>
    </source>
</reference>
<evidence type="ECO:0000313" key="3">
    <source>
        <dbReference type="Proteomes" id="UP000006727"/>
    </source>
</evidence>
<dbReference type="AlphaFoldDB" id="A0A2K1IV28"/>
<gene>
    <name evidence="1" type="ORF">PHYPA_025077</name>
</gene>
<dbReference type="Gramene" id="Pp3c20_13180V3.1">
    <property type="protein sequence ID" value="PAC:32946996.CDS.1"/>
    <property type="gene ID" value="Pp3c20_13180"/>
</dbReference>
<reference evidence="1 3" key="2">
    <citation type="journal article" date="2018" name="Plant J.">
        <title>The Physcomitrella patens chromosome-scale assembly reveals moss genome structure and evolution.</title>
        <authorList>
            <person name="Lang D."/>
            <person name="Ullrich K.K."/>
            <person name="Murat F."/>
            <person name="Fuchs J."/>
            <person name="Jenkins J."/>
            <person name="Haas F.B."/>
            <person name="Piednoel M."/>
            <person name="Gundlach H."/>
            <person name="Van Bel M."/>
            <person name="Meyberg R."/>
            <person name="Vives C."/>
            <person name="Morata J."/>
            <person name="Symeonidi A."/>
            <person name="Hiss M."/>
            <person name="Muchero W."/>
            <person name="Kamisugi Y."/>
            <person name="Saleh O."/>
            <person name="Blanc G."/>
            <person name="Decker E.L."/>
            <person name="van Gessel N."/>
            <person name="Grimwood J."/>
            <person name="Hayes R.D."/>
            <person name="Graham S.W."/>
            <person name="Gunter L.E."/>
            <person name="McDaniel S.F."/>
            <person name="Hoernstein S.N.W."/>
            <person name="Larsson A."/>
            <person name="Li F.W."/>
            <person name="Perroud P.F."/>
            <person name="Phillips J."/>
            <person name="Ranjan P."/>
            <person name="Rokshar D.S."/>
            <person name="Rothfels C.J."/>
            <person name="Schneider L."/>
            <person name="Shu S."/>
            <person name="Stevenson D.W."/>
            <person name="Thummler F."/>
            <person name="Tillich M."/>
            <person name="Villarreal Aguilar J.C."/>
            <person name="Widiez T."/>
            <person name="Wong G.K."/>
            <person name="Wymore A."/>
            <person name="Zhang Y."/>
            <person name="Zimmer A.D."/>
            <person name="Quatrano R.S."/>
            <person name="Mayer K.F.X."/>
            <person name="Goodstein D."/>
            <person name="Casacuberta J.M."/>
            <person name="Vandepoele K."/>
            <person name="Reski R."/>
            <person name="Cuming A.C."/>
            <person name="Tuskan G.A."/>
            <person name="Maumus F."/>
            <person name="Salse J."/>
            <person name="Schmutz J."/>
            <person name="Rensing S.A."/>
        </authorList>
    </citation>
    <scope>NUCLEOTIDE SEQUENCE [LARGE SCALE GENOMIC DNA]</scope>
    <source>
        <strain evidence="2 3">cv. Gransden 2004</strain>
    </source>
</reference>
<dbReference type="PaxDb" id="3218-PP1S94_131V6.1"/>
<organism evidence="1">
    <name type="scientific">Physcomitrium patens</name>
    <name type="common">Spreading-leaved earth moss</name>
    <name type="synonym">Physcomitrella patens</name>
    <dbReference type="NCBI Taxonomy" id="3218"/>
    <lineage>
        <taxon>Eukaryota</taxon>
        <taxon>Viridiplantae</taxon>
        <taxon>Streptophyta</taxon>
        <taxon>Embryophyta</taxon>
        <taxon>Bryophyta</taxon>
        <taxon>Bryophytina</taxon>
        <taxon>Bryopsida</taxon>
        <taxon>Funariidae</taxon>
        <taxon>Funariales</taxon>
        <taxon>Funariaceae</taxon>
        <taxon>Physcomitrium</taxon>
    </lineage>
</organism>
<proteinExistence type="predicted"/>
<evidence type="ECO:0000313" key="1">
    <source>
        <dbReference type="EMBL" id="PNR33134.1"/>
    </source>
</evidence>
<keyword evidence="3" id="KW-1185">Reference proteome</keyword>
<evidence type="ECO:0000313" key="2">
    <source>
        <dbReference type="EnsemblPlants" id="PAC:32946996.CDS.1"/>
    </source>
</evidence>